<evidence type="ECO:0000256" key="1">
    <source>
        <dbReference type="SAM" id="MobiDB-lite"/>
    </source>
</evidence>
<protein>
    <submittedName>
        <fullName evidence="2">Uncharacterized protein</fullName>
    </submittedName>
</protein>
<accession>A0A392QG87</accession>
<proteinExistence type="predicted"/>
<organism evidence="2 3">
    <name type="scientific">Trifolium medium</name>
    <dbReference type="NCBI Taxonomy" id="97028"/>
    <lineage>
        <taxon>Eukaryota</taxon>
        <taxon>Viridiplantae</taxon>
        <taxon>Streptophyta</taxon>
        <taxon>Embryophyta</taxon>
        <taxon>Tracheophyta</taxon>
        <taxon>Spermatophyta</taxon>
        <taxon>Magnoliopsida</taxon>
        <taxon>eudicotyledons</taxon>
        <taxon>Gunneridae</taxon>
        <taxon>Pentapetalae</taxon>
        <taxon>rosids</taxon>
        <taxon>fabids</taxon>
        <taxon>Fabales</taxon>
        <taxon>Fabaceae</taxon>
        <taxon>Papilionoideae</taxon>
        <taxon>50 kb inversion clade</taxon>
        <taxon>NPAAA clade</taxon>
        <taxon>Hologalegina</taxon>
        <taxon>IRL clade</taxon>
        <taxon>Trifolieae</taxon>
        <taxon>Trifolium</taxon>
    </lineage>
</organism>
<evidence type="ECO:0000313" key="3">
    <source>
        <dbReference type="Proteomes" id="UP000265520"/>
    </source>
</evidence>
<dbReference type="Proteomes" id="UP000265520">
    <property type="component" value="Unassembled WGS sequence"/>
</dbReference>
<keyword evidence="3" id="KW-1185">Reference proteome</keyword>
<feature type="region of interest" description="Disordered" evidence="1">
    <location>
        <begin position="14"/>
        <end position="37"/>
    </location>
</feature>
<comment type="caution">
    <text evidence="2">The sequence shown here is derived from an EMBL/GenBank/DDBJ whole genome shotgun (WGS) entry which is preliminary data.</text>
</comment>
<dbReference type="EMBL" id="LXQA010129853">
    <property type="protein sequence ID" value="MCI22315.1"/>
    <property type="molecule type" value="Genomic_DNA"/>
</dbReference>
<sequence>MRNLNLPVPHLKAIDEGDNGSTRMRWGTPFIDQRHND</sequence>
<reference evidence="2 3" key="1">
    <citation type="journal article" date="2018" name="Front. Plant Sci.">
        <title>Red Clover (Trifolium pratense) and Zigzag Clover (T. medium) - A Picture of Genomic Similarities and Differences.</title>
        <authorList>
            <person name="Dluhosova J."/>
            <person name="Istvanek J."/>
            <person name="Nedelnik J."/>
            <person name="Repkova J."/>
        </authorList>
    </citation>
    <scope>NUCLEOTIDE SEQUENCE [LARGE SCALE GENOMIC DNA]</scope>
    <source>
        <strain evidence="3">cv. 10/8</strain>
        <tissue evidence="2">Leaf</tissue>
    </source>
</reference>
<dbReference type="AlphaFoldDB" id="A0A392QG87"/>
<name>A0A392QG87_9FABA</name>
<evidence type="ECO:0000313" key="2">
    <source>
        <dbReference type="EMBL" id="MCI22315.1"/>
    </source>
</evidence>